<sequence length="109" mass="11938">MAAKLVVSDIDELQPEDAIFDGEECDDQRHGRTSRRWSPAETPPPPFAGAFRRRRYPVDLSGAASVSCVLVTGDPQFACLSCSRRLSEASSGFFEGVAERRSSCGRSNR</sequence>
<reference evidence="1" key="1">
    <citation type="submission" date="2020-05" db="EMBL/GenBank/DDBJ databases">
        <title>Large-scale comparative analyses of tick genomes elucidate their genetic diversity and vector capacities.</title>
        <authorList>
            <person name="Jia N."/>
            <person name="Wang J."/>
            <person name="Shi W."/>
            <person name="Du L."/>
            <person name="Sun Y."/>
            <person name="Zhan W."/>
            <person name="Jiang J."/>
            <person name="Wang Q."/>
            <person name="Zhang B."/>
            <person name="Ji P."/>
            <person name="Sakyi L.B."/>
            <person name="Cui X."/>
            <person name="Yuan T."/>
            <person name="Jiang B."/>
            <person name="Yang W."/>
            <person name="Lam T.T.-Y."/>
            <person name="Chang Q."/>
            <person name="Ding S."/>
            <person name="Wang X."/>
            <person name="Zhu J."/>
            <person name="Ruan X."/>
            <person name="Zhao L."/>
            <person name="Wei J."/>
            <person name="Que T."/>
            <person name="Du C."/>
            <person name="Cheng J."/>
            <person name="Dai P."/>
            <person name="Han X."/>
            <person name="Huang E."/>
            <person name="Gao Y."/>
            <person name="Liu J."/>
            <person name="Shao H."/>
            <person name="Ye R."/>
            <person name="Li L."/>
            <person name="Wei W."/>
            <person name="Wang X."/>
            <person name="Wang C."/>
            <person name="Yang T."/>
            <person name="Huo Q."/>
            <person name="Li W."/>
            <person name="Guo W."/>
            <person name="Chen H."/>
            <person name="Zhou L."/>
            <person name="Ni X."/>
            <person name="Tian J."/>
            <person name="Zhou Y."/>
            <person name="Sheng Y."/>
            <person name="Liu T."/>
            <person name="Pan Y."/>
            <person name="Xia L."/>
            <person name="Li J."/>
            <person name="Zhao F."/>
            <person name="Cao W."/>
        </authorList>
    </citation>
    <scope>NUCLEOTIDE SEQUENCE</scope>
    <source>
        <strain evidence="1">Hyas-2018</strain>
    </source>
</reference>
<evidence type="ECO:0000313" key="1">
    <source>
        <dbReference type="EMBL" id="KAH6935608.1"/>
    </source>
</evidence>
<name>A0ACB7SL62_HYAAI</name>
<dbReference type="Proteomes" id="UP000821845">
    <property type="component" value="Chromosome 3"/>
</dbReference>
<organism evidence="1 2">
    <name type="scientific">Hyalomma asiaticum</name>
    <name type="common">Tick</name>
    <dbReference type="NCBI Taxonomy" id="266040"/>
    <lineage>
        <taxon>Eukaryota</taxon>
        <taxon>Metazoa</taxon>
        <taxon>Ecdysozoa</taxon>
        <taxon>Arthropoda</taxon>
        <taxon>Chelicerata</taxon>
        <taxon>Arachnida</taxon>
        <taxon>Acari</taxon>
        <taxon>Parasitiformes</taxon>
        <taxon>Ixodida</taxon>
        <taxon>Ixodoidea</taxon>
        <taxon>Ixodidae</taxon>
        <taxon>Hyalomminae</taxon>
        <taxon>Hyalomma</taxon>
    </lineage>
</organism>
<protein>
    <submittedName>
        <fullName evidence="1">Uncharacterized protein</fullName>
    </submittedName>
</protein>
<gene>
    <name evidence="1" type="ORF">HPB50_007059</name>
</gene>
<accession>A0ACB7SL62</accession>
<proteinExistence type="predicted"/>
<evidence type="ECO:0000313" key="2">
    <source>
        <dbReference type="Proteomes" id="UP000821845"/>
    </source>
</evidence>
<keyword evidence="2" id="KW-1185">Reference proteome</keyword>
<comment type="caution">
    <text evidence="1">The sequence shown here is derived from an EMBL/GenBank/DDBJ whole genome shotgun (WGS) entry which is preliminary data.</text>
</comment>
<dbReference type="EMBL" id="CM023483">
    <property type="protein sequence ID" value="KAH6935608.1"/>
    <property type="molecule type" value="Genomic_DNA"/>
</dbReference>